<sequence>MSSTTVLRNFDKEVPSAGLLSSGTSETQGTDSRTEEETCIRREQSAHFQGMDDAEELSVSLKPASAHDGVDKATMEEEEEVLKSQEDGLKSDFQDLKAQIEENELIHGIPSKGMSSIYIPRDPEHFRRQRKLILQRTLQVAGPRQITLQAEEMTLEQNTCSKGEFNSRTIPSLVAQYFLDRMSEIVIAKHLLLLRWKRFCSDTSKVEQVYQDYLNLLEFLTQEYLDASSRAHRLTSASESLLARNDNCLEDIEYEDYLIYWKHMIVKLQSQTYFKQIIALLKWFPYGHREGFKQDLSVNHFIDFKFYDYFAIEF</sequence>
<dbReference type="EMBL" id="UYRU01048074">
    <property type="protein sequence ID" value="VDN09924.1"/>
    <property type="molecule type" value="Genomic_DNA"/>
</dbReference>
<feature type="domain" description="DUF4549" evidence="2">
    <location>
        <begin position="80"/>
        <end position="213"/>
    </location>
</feature>
<dbReference type="InterPro" id="IPR040401">
    <property type="entry name" value="CCDC162"/>
</dbReference>
<evidence type="ECO:0000313" key="3">
    <source>
        <dbReference type="EMBL" id="VDN09924.1"/>
    </source>
</evidence>
<feature type="compositionally biased region" description="Polar residues" evidence="1">
    <location>
        <begin position="19"/>
        <end position="31"/>
    </location>
</feature>
<reference evidence="3 4" key="1">
    <citation type="submission" date="2018-11" db="EMBL/GenBank/DDBJ databases">
        <authorList>
            <consortium name="Pathogen Informatics"/>
        </authorList>
    </citation>
    <scope>NUCLEOTIDE SEQUENCE [LARGE SCALE GENOMIC DNA]</scope>
</reference>
<dbReference type="OrthoDB" id="76966at2759"/>
<proteinExistence type="predicted"/>
<dbReference type="AlphaFoldDB" id="A0A3P7KZK0"/>
<name>A0A3P7KZK0_DIBLA</name>
<protein>
    <recommendedName>
        <fullName evidence="2">DUF4549 domain-containing protein</fullName>
    </recommendedName>
</protein>
<dbReference type="PANTHER" id="PTHR33331:SF13">
    <property type="entry name" value="COILED-COIL DOMAIN CONTAINING 162"/>
    <property type="match status" value="1"/>
</dbReference>
<evidence type="ECO:0000256" key="1">
    <source>
        <dbReference type="SAM" id="MobiDB-lite"/>
    </source>
</evidence>
<dbReference type="Pfam" id="PF15082">
    <property type="entry name" value="DUF4549"/>
    <property type="match status" value="1"/>
</dbReference>
<dbReference type="PANTHER" id="PTHR33331">
    <property type="entry name" value="COILED-COIL DOMAIN-CONTAINING PROTEIN 162"/>
    <property type="match status" value="1"/>
</dbReference>
<feature type="region of interest" description="Disordered" evidence="1">
    <location>
        <begin position="1"/>
        <end position="39"/>
    </location>
</feature>
<accession>A0A3P7KZK0</accession>
<organism evidence="3 4">
    <name type="scientific">Dibothriocephalus latus</name>
    <name type="common">Fish tapeworm</name>
    <name type="synonym">Diphyllobothrium latum</name>
    <dbReference type="NCBI Taxonomy" id="60516"/>
    <lineage>
        <taxon>Eukaryota</taxon>
        <taxon>Metazoa</taxon>
        <taxon>Spiralia</taxon>
        <taxon>Lophotrochozoa</taxon>
        <taxon>Platyhelminthes</taxon>
        <taxon>Cestoda</taxon>
        <taxon>Eucestoda</taxon>
        <taxon>Diphyllobothriidea</taxon>
        <taxon>Diphyllobothriidae</taxon>
        <taxon>Dibothriocephalus</taxon>
    </lineage>
</organism>
<evidence type="ECO:0000313" key="4">
    <source>
        <dbReference type="Proteomes" id="UP000281553"/>
    </source>
</evidence>
<dbReference type="InterPro" id="IPR029376">
    <property type="entry name" value="DUF4549"/>
</dbReference>
<gene>
    <name evidence="3" type="ORF">DILT_LOCUS5755</name>
</gene>
<keyword evidence="4" id="KW-1185">Reference proteome</keyword>
<dbReference type="Proteomes" id="UP000281553">
    <property type="component" value="Unassembled WGS sequence"/>
</dbReference>
<evidence type="ECO:0000259" key="2">
    <source>
        <dbReference type="Pfam" id="PF15082"/>
    </source>
</evidence>